<dbReference type="SUPFAM" id="SSF53448">
    <property type="entry name" value="Nucleotide-diphospho-sugar transferases"/>
    <property type="match status" value="1"/>
</dbReference>
<dbReference type="PANTHER" id="PTHR43685:SF5">
    <property type="entry name" value="GLYCOSYLTRANSFERASE EPSE-RELATED"/>
    <property type="match status" value="1"/>
</dbReference>
<evidence type="ECO:0000313" key="5">
    <source>
        <dbReference type="EMBL" id="RZS68484.1"/>
    </source>
</evidence>
<organism evidence="5 6">
    <name type="scientific">Agromyces ramosus</name>
    <dbReference type="NCBI Taxonomy" id="33879"/>
    <lineage>
        <taxon>Bacteria</taxon>
        <taxon>Bacillati</taxon>
        <taxon>Actinomycetota</taxon>
        <taxon>Actinomycetes</taxon>
        <taxon>Micrococcales</taxon>
        <taxon>Microbacteriaceae</taxon>
        <taxon>Agromyces</taxon>
    </lineage>
</organism>
<evidence type="ECO:0000256" key="1">
    <source>
        <dbReference type="ARBA" id="ARBA00006739"/>
    </source>
</evidence>
<keyword evidence="3 5" id="KW-0808">Transferase</keyword>
<dbReference type="Pfam" id="PF00535">
    <property type="entry name" value="Glycos_transf_2"/>
    <property type="match status" value="1"/>
</dbReference>
<dbReference type="Gene3D" id="3.90.550.10">
    <property type="entry name" value="Spore Coat Polysaccharide Biosynthesis Protein SpsA, Chain A"/>
    <property type="match status" value="1"/>
</dbReference>
<comment type="similarity">
    <text evidence="1">Belongs to the glycosyltransferase 2 family.</text>
</comment>
<keyword evidence="6" id="KW-1185">Reference proteome</keyword>
<dbReference type="RefSeq" id="WP_242609428.1">
    <property type="nucleotide sequence ID" value="NZ_SGWY01000001.1"/>
</dbReference>
<evidence type="ECO:0000256" key="2">
    <source>
        <dbReference type="ARBA" id="ARBA00022676"/>
    </source>
</evidence>
<sequence>MLSVDPIPFTLLISVYHGDSPRFFADAFTSAVVGQTRMPAEVVLVQDGPIAEDLAAAISAAIATSPVAVTHVVLQHNAGLATALTVGLAHASHDVIARMDADDVALPERFERQLPLIESGYDLVGTGMYEFDHEGRILGTRVPPVGRASIAAAARLRDPFNHPTVVYRSSAVQRAGGYRDLALMEDYLLFARMIQVGARVANLAEPLVMYRVDAGAYNRRGGWRLFASEVRLQRELHSGGFTTGYEHVRNVMVRGLYRFVPTVIRRPLYRLVFVRSVTLEEEQNVVIGNMGDEVVAS</sequence>
<dbReference type="PANTHER" id="PTHR43685">
    <property type="entry name" value="GLYCOSYLTRANSFERASE"/>
    <property type="match status" value="1"/>
</dbReference>
<dbReference type="GO" id="GO:0016757">
    <property type="term" value="F:glycosyltransferase activity"/>
    <property type="evidence" value="ECO:0007669"/>
    <property type="project" value="UniProtKB-KW"/>
</dbReference>
<dbReference type="EMBL" id="SGWY01000001">
    <property type="protein sequence ID" value="RZS68484.1"/>
    <property type="molecule type" value="Genomic_DNA"/>
</dbReference>
<dbReference type="AlphaFoldDB" id="A0A4Q7MJR3"/>
<protein>
    <submittedName>
        <fullName evidence="5">Glycosyl transferase family 2</fullName>
    </submittedName>
</protein>
<comment type="caution">
    <text evidence="5">The sequence shown here is derived from an EMBL/GenBank/DDBJ whole genome shotgun (WGS) entry which is preliminary data.</text>
</comment>
<accession>A0A4Q7MJR3</accession>
<dbReference type="Proteomes" id="UP000293289">
    <property type="component" value="Unassembled WGS sequence"/>
</dbReference>
<reference evidence="5 6" key="1">
    <citation type="submission" date="2019-02" db="EMBL/GenBank/DDBJ databases">
        <title>Genomic Encyclopedia of Type Strains, Phase IV (KMG-IV): sequencing the most valuable type-strain genomes for metagenomic binning, comparative biology and taxonomic classification.</title>
        <authorList>
            <person name="Goeker M."/>
        </authorList>
    </citation>
    <scope>NUCLEOTIDE SEQUENCE [LARGE SCALE GENOMIC DNA]</scope>
    <source>
        <strain evidence="5 6">DSM 43045</strain>
    </source>
</reference>
<keyword evidence="2" id="KW-0328">Glycosyltransferase</keyword>
<gene>
    <name evidence="5" type="ORF">EV187_0913</name>
</gene>
<evidence type="ECO:0000259" key="4">
    <source>
        <dbReference type="Pfam" id="PF00535"/>
    </source>
</evidence>
<evidence type="ECO:0000256" key="3">
    <source>
        <dbReference type="ARBA" id="ARBA00022679"/>
    </source>
</evidence>
<feature type="domain" description="Glycosyltransferase 2-like" evidence="4">
    <location>
        <begin position="30"/>
        <end position="136"/>
    </location>
</feature>
<dbReference type="InterPro" id="IPR001173">
    <property type="entry name" value="Glyco_trans_2-like"/>
</dbReference>
<name>A0A4Q7MJR3_9MICO</name>
<proteinExistence type="inferred from homology"/>
<dbReference type="InterPro" id="IPR029044">
    <property type="entry name" value="Nucleotide-diphossugar_trans"/>
</dbReference>
<dbReference type="InterPro" id="IPR050834">
    <property type="entry name" value="Glycosyltransf_2"/>
</dbReference>
<evidence type="ECO:0000313" key="6">
    <source>
        <dbReference type="Proteomes" id="UP000293289"/>
    </source>
</evidence>